<dbReference type="EMBL" id="CP118710">
    <property type="protein sequence ID" value="WGK83061.1"/>
    <property type="molecule type" value="Genomic_DNA"/>
</dbReference>
<dbReference type="AlphaFoldDB" id="A0AAX3U6N1"/>
<gene>
    <name evidence="1" type="ORF">PYE51_16965</name>
</gene>
<accession>A0AAX3U6N1</accession>
<sequence length="229" mass="25587">MKVSKVVQNEIDSLVSLGSKIVDKAAVSGSRFEGADLAEVSSWVTRLGQLVKKLYGENSQHYKNYSEAISTDNFYAIHSRWYGHISQVQGIALTVKHDVENDLLSDIRGLLQAEIFGNFLEIGEHLLNEGYKDAAAVTIGAVLEDGLRELCKKNDISITKPNGSPMTIEPLNTELAKHEVYTKLVQKQVTSYAHIRNKAAHGQYEEYDKSQVEMMLLFVQNFSEQHLAS</sequence>
<dbReference type="RefSeq" id="WP_017050168.1">
    <property type="nucleotide sequence ID" value="NZ_CP118710.1"/>
</dbReference>
<evidence type="ECO:0008006" key="3">
    <source>
        <dbReference type="Google" id="ProtNLM"/>
    </source>
</evidence>
<dbReference type="Proteomes" id="UP001239257">
    <property type="component" value="Chromosome 2"/>
</dbReference>
<proteinExistence type="predicted"/>
<evidence type="ECO:0000313" key="2">
    <source>
        <dbReference type="Proteomes" id="UP001239257"/>
    </source>
</evidence>
<evidence type="ECO:0000313" key="1">
    <source>
        <dbReference type="EMBL" id="WGK83061.1"/>
    </source>
</evidence>
<name>A0AAX3U6N1_9VIBR</name>
<protein>
    <recommendedName>
        <fullName evidence="3">DUF4145 domain-containing protein</fullName>
    </recommendedName>
</protein>
<reference evidence="1" key="1">
    <citation type="submission" date="2022-02" db="EMBL/GenBank/DDBJ databases">
        <title>Emergence and expansion in Europe of a Vibrio aestuarianus clonal complex pathogenic for oysters.</title>
        <authorList>
            <person name="Mesnil A."/>
            <person name="Travers M.-A."/>
        </authorList>
    </citation>
    <scope>NUCLEOTIDE SEQUENCE</scope>
    <source>
        <strain evidence="1">U29</strain>
    </source>
</reference>
<organism evidence="1 2">
    <name type="scientific">Vibrio aestuarianus</name>
    <dbReference type="NCBI Taxonomy" id="28171"/>
    <lineage>
        <taxon>Bacteria</taxon>
        <taxon>Pseudomonadati</taxon>
        <taxon>Pseudomonadota</taxon>
        <taxon>Gammaproteobacteria</taxon>
        <taxon>Vibrionales</taxon>
        <taxon>Vibrionaceae</taxon>
        <taxon>Vibrio</taxon>
    </lineage>
</organism>